<dbReference type="InterPro" id="IPR005346">
    <property type="entry name" value="RnfH"/>
</dbReference>
<evidence type="ECO:0000313" key="3">
    <source>
        <dbReference type="EMBL" id="AXA33618.1"/>
    </source>
</evidence>
<evidence type="ECO:0000313" key="6">
    <source>
        <dbReference type="Proteomes" id="UP000681131"/>
    </source>
</evidence>
<protein>
    <recommendedName>
        <fullName evidence="2">UPF0125 protein CDH04_03980</fullName>
    </recommendedName>
</protein>
<comment type="similarity">
    <text evidence="1 2">Belongs to the UPF0125 (RnfH) family.</text>
</comment>
<dbReference type="SUPFAM" id="SSF54285">
    <property type="entry name" value="MoaD/ThiS"/>
    <property type="match status" value="1"/>
</dbReference>
<dbReference type="EMBL" id="CP021781">
    <property type="protein sequence ID" value="AXA33618.1"/>
    <property type="molecule type" value="Genomic_DNA"/>
</dbReference>
<dbReference type="RefSeq" id="WP_112869791.1">
    <property type="nucleotide sequence ID" value="NZ_CP021781.1"/>
</dbReference>
<organism evidence="3 5">
    <name type="scientific">Francisella adeliensis</name>
    <dbReference type="NCBI Taxonomy" id="2007306"/>
    <lineage>
        <taxon>Bacteria</taxon>
        <taxon>Pseudomonadati</taxon>
        <taxon>Pseudomonadota</taxon>
        <taxon>Gammaproteobacteria</taxon>
        <taxon>Thiotrichales</taxon>
        <taxon>Francisellaceae</taxon>
        <taxon>Francisella</taxon>
    </lineage>
</organism>
<dbReference type="Gene3D" id="3.10.20.280">
    <property type="entry name" value="RnfH-like"/>
    <property type="match status" value="1"/>
</dbReference>
<dbReference type="OrthoDB" id="9796575at2"/>
<gene>
    <name evidence="3" type="ORF">CDH04_03980</name>
    <name evidence="4" type="ORF">FZC43_03980</name>
</gene>
<evidence type="ECO:0000313" key="4">
    <source>
        <dbReference type="EMBL" id="QIW11852.1"/>
    </source>
</evidence>
<dbReference type="HAMAP" id="MF_00460">
    <property type="entry name" value="UPF0125_RnfH"/>
    <property type="match status" value="1"/>
</dbReference>
<keyword evidence="6" id="KW-1185">Reference proteome</keyword>
<dbReference type="Proteomes" id="UP000681131">
    <property type="component" value="Chromosome"/>
</dbReference>
<dbReference type="AlphaFoldDB" id="A0A2Z4XYB6"/>
<dbReference type="InterPro" id="IPR016155">
    <property type="entry name" value="Mopterin_synth/thiamin_S_b"/>
</dbReference>
<evidence type="ECO:0000256" key="2">
    <source>
        <dbReference type="HAMAP-Rule" id="MF_00460"/>
    </source>
</evidence>
<evidence type="ECO:0000313" key="5">
    <source>
        <dbReference type="Proteomes" id="UP000251120"/>
    </source>
</evidence>
<dbReference type="Proteomes" id="UP000251120">
    <property type="component" value="Chromosome"/>
</dbReference>
<proteinExistence type="inferred from homology"/>
<dbReference type="InterPro" id="IPR037021">
    <property type="entry name" value="RnfH_sf"/>
</dbReference>
<dbReference type="PANTHER" id="PTHR37483">
    <property type="entry name" value="UPF0125 PROTEIN RATB"/>
    <property type="match status" value="1"/>
</dbReference>
<dbReference type="Pfam" id="PF03658">
    <property type="entry name" value="Ub-RnfH"/>
    <property type="match status" value="1"/>
</dbReference>
<accession>A0A2Z4XYB6</accession>
<dbReference type="KEGG" id="fad:CDH04_03980"/>
<dbReference type="EMBL" id="CP043424">
    <property type="protein sequence ID" value="QIW11852.1"/>
    <property type="molecule type" value="Genomic_DNA"/>
</dbReference>
<sequence length="101" mass="11654">MKVEVVYALPDEQVIFKIESQNTTMTVEDVIKESGLLDKYSQIDLMHSKIGVYGQIVELNHSVTDKDRIEIYRELTIDPKQARMLRAEQKRKKEGLRGFGA</sequence>
<reference evidence="4 6" key="2">
    <citation type="submission" date="2019-08" db="EMBL/GenBank/DDBJ databases">
        <title>Complete genome sequences of Francisella adeliensis (FSC1325 and FSC1326).</title>
        <authorList>
            <person name="Ohrman C."/>
            <person name="Uneklint I."/>
            <person name="Vallesi A."/>
            <person name="Karlsson L."/>
            <person name="Sjodin A."/>
        </authorList>
    </citation>
    <scope>NUCLEOTIDE SEQUENCE [LARGE SCALE GENOMIC DNA]</scope>
    <source>
        <strain evidence="4 6">FSC1325</strain>
    </source>
</reference>
<dbReference type="PANTHER" id="PTHR37483:SF1">
    <property type="entry name" value="UPF0125 PROTEIN RATB"/>
    <property type="match status" value="1"/>
</dbReference>
<evidence type="ECO:0000256" key="1">
    <source>
        <dbReference type="ARBA" id="ARBA00010645"/>
    </source>
</evidence>
<name>A0A2Z4XYB6_9GAMM</name>
<dbReference type="NCBIfam" id="NF002490">
    <property type="entry name" value="PRK01777.1"/>
    <property type="match status" value="1"/>
</dbReference>
<reference evidence="3 5" key="1">
    <citation type="submission" date="2017-06" db="EMBL/GenBank/DDBJ databases">
        <title>Complete genome of Francisella adeliensis.</title>
        <authorList>
            <person name="Vallesi A."/>
            <person name="Sjodin A."/>
        </authorList>
    </citation>
    <scope>NUCLEOTIDE SEQUENCE [LARGE SCALE GENOMIC DNA]</scope>
    <source>
        <strain evidence="3 5">FDC440</strain>
    </source>
</reference>